<dbReference type="EMBL" id="CM003380">
    <property type="protein sequence ID" value="KOM54859.1"/>
    <property type="molecule type" value="Genomic_DNA"/>
</dbReference>
<sequence length="101" mass="11341">MDLRLLNLILPIPWVHFCSAISDFTKQKTISVDVAVSNMALKVLDMAKQVHGATGVSYETILDHLWTTSKRLTISDGPDEVHLGTIAKLELQKAKLWKTRK</sequence>
<dbReference type="Gramene" id="KOM54859">
    <property type="protein sequence ID" value="KOM54859"/>
    <property type="gene ID" value="LR48_Vigan10g075100"/>
</dbReference>
<evidence type="ECO:0000259" key="4">
    <source>
        <dbReference type="Pfam" id="PF00441"/>
    </source>
</evidence>
<dbReference type="PANTHER" id="PTHR48083">
    <property type="entry name" value="MEDIUM-CHAIN SPECIFIC ACYL-COA DEHYDROGENASE, MITOCHONDRIAL-RELATED"/>
    <property type="match status" value="1"/>
</dbReference>
<dbReference type="SUPFAM" id="SSF47203">
    <property type="entry name" value="Acyl-CoA dehydrogenase C-terminal domain-like"/>
    <property type="match status" value="1"/>
</dbReference>
<organism evidence="5 6">
    <name type="scientific">Phaseolus angularis</name>
    <name type="common">Azuki bean</name>
    <name type="synonym">Vigna angularis</name>
    <dbReference type="NCBI Taxonomy" id="3914"/>
    <lineage>
        <taxon>Eukaryota</taxon>
        <taxon>Viridiplantae</taxon>
        <taxon>Streptophyta</taxon>
        <taxon>Embryophyta</taxon>
        <taxon>Tracheophyta</taxon>
        <taxon>Spermatophyta</taxon>
        <taxon>Magnoliopsida</taxon>
        <taxon>eudicotyledons</taxon>
        <taxon>Gunneridae</taxon>
        <taxon>Pentapetalae</taxon>
        <taxon>rosids</taxon>
        <taxon>fabids</taxon>
        <taxon>Fabales</taxon>
        <taxon>Fabaceae</taxon>
        <taxon>Papilionoideae</taxon>
        <taxon>50 kb inversion clade</taxon>
        <taxon>NPAAA clade</taxon>
        <taxon>indigoferoid/millettioid clade</taxon>
        <taxon>Phaseoleae</taxon>
        <taxon>Vigna</taxon>
    </lineage>
</organism>
<protein>
    <recommendedName>
        <fullName evidence="4">Acyl-CoA dehydrogenase/oxidase C-terminal domain-containing protein</fullName>
    </recommendedName>
</protein>
<dbReference type="GO" id="GO:0005737">
    <property type="term" value="C:cytoplasm"/>
    <property type="evidence" value="ECO:0007669"/>
    <property type="project" value="TreeGrafter"/>
</dbReference>
<evidence type="ECO:0000256" key="2">
    <source>
        <dbReference type="ARBA" id="ARBA00023002"/>
    </source>
</evidence>
<dbReference type="Proteomes" id="UP000053144">
    <property type="component" value="Chromosome 10"/>
</dbReference>
<dbReference type="InterPro" id="IPR036250">
    <property type="entry name" value="AcylCo_DH-like_C"/>
</dbReference>
<dbReference type="Pfam" id="PF00441">
    <property type="entry name" value="Acyl-CoA_dh_1"/>
    <property type="match status" value="1"/>
</dbReference>
<proteinExistence type="predicted"/>
<dbReference type="PANTHER" id="PTHR48083:SF13">
    <property type="entry name" value="ACYL-COA DEHYDROGENASE FAMILY MEMBER 11"/>
    <property type="match status" value="1"/>
</dbReference>
<evidence type="ECO:0000256" key="1">
    <source>
        <dbReference type="ARBA" id="ARBA00022630"/>
    </source>
</evidence>
<dbReference type="GO" id="GO:0003995">
    <property type="term" value="F:acyl-CoA dehydrogenase activity"/>
    <property type="evidence" value="ECO:0007669"/>
    <property type="project" value="TreeGrafter"/>
</dbReference>
<keyword evidence="2" id="KW-0560">Oxidoreductase</keyword>
<evidence type="ECO:0000256" key="3">
    <source>
        <dbReference type="SAM" id="SignalP"/>
    </source>
</evidence>
<dbReference type="Gene3D" id="1.20.140.10">
    <property type="entry name" value="Butyryl-CoA Dehydrogenase, subunit A, domain 3"/>
    <property type="match status" value="1"/>
</dbReference>
<dbReference type="InterPro" id="IPR009075">
    <property type="entry name" value="AcylCo_DH/oxidase_C"/>
</dbReference>
<reference evidence="6" key="1">
    <citation type="journal article" date="2015" name="Proc. Natl. Acad. Sci. U.S.A.">
        <title>Genome sequencing of adzuki bean (Vigna angularis) provides insight into high starch and low fat accumulation and domestication.</title>
        <authorList>
            <person name="Yang K."/>
            <person name="Tian Z."/>
            <person name="Chen C."/>
            <person name="Luo L."/>
            <person name="Zhao B."/>
            <person name="Wang Z."/>
            <person name="Yu L."/>
            <person name="Li Y."/>
            <person name="Sun Y."/>
            <person name="Li W."/>
            <person name="Chen Y."/>
            <person name="Li Y."/>
            <person name="Zhang Y."/>
            <person name="Ai D."/>
            <person name="Zhao J."/>
            <person name="Shang C."/>
            <person name="Ma Y."/>
            <person name="Wu B."/>
            <person name="Wang M."/>
            <person name="Gao L."/>
            <person name="Sun D."/>
            <person name="Zhang P."/>
            <person name="Guo F."/>
            <person name="Wang W."/>
            <person name="Li Y."/>
            <person name="Wang J."/>
            <person name="Varshney R.K."/>
            <person name="Wang J."/>
            <person name="Ling H.Q."/>
            <person name="Wan P."/>
        </authorList>
    </citation>
    <scope>NUCLEOTIDE SEQUENCE</scope>
    <source>
        <strain evidence="6">cv. Jingnong 6</strain>
    </source>
</reference>
<gene>
    <name evidence="5" type="ORF">LR48_Vigan10g075100</name>
</gene>
<name>A0A0L9VJF2_PHAAN</name>
<dbReference type="STRING" id="3914.A0A0L9VJF2"/>
<accession>A0A0L9VJF2</accession>
<dbReference type="InterPro" id="IPR050741">
    <property type="entry name" value="Acyl-CoA_dehydrogenase"/>
</dbReference>
<evidence type="ECO:0000313" key="5">
    <source>
        <dbReference type="EMBL" id="KOM54859.1"/>
    </source>
</evidence>
<feature type="domain" description="Acyl-CoA dehydrogenase/oxidase C-terminal" evidence="4">
    <location>
        <begin position="34"/>
        <end position="88"/>
    </location>
</feature>
<keyword evidence="3" id="KW-0732">Signal</keyword>
<dbReference type="GO" id="GO:0033539">
    <property type="term" value="P:fatty acid beta-oxidation using acyl-CoA dehydrogenase"/>
    <property type="evidence" value="ECO:0007669"/>
    <property type="project" value="TreeGrafter"/>
</dbReference>
<feature type="signal peptide" evidence="3">
    <location>
        <begin position="1"/>
        <end position="20"/>
    </location>
</feature>
<keyword evidence="1" id="KW-0285">Flavoprotein</keyword>
<dbReference type="AlphaFoldDB" id="A0A0L9VJF2"/>
<evidence type="ECO:0000313" key="6">
    <source>
        <dbReference type="Proteomes" id="UP000053144"/>
    </source>
</evidence>
<feature type="chain" id="PRO_5005596742" description="Acyl-CoA dehydrogenase/oxidase C-terminal domain-containing protein" evidence="3">
    <location>
        <begin position="21"/>
        <end position="101"/>
    </location>
</feature>